<dbReference type="InterPro" id="IPR051782">
    <property type="entry name" value="ABC_Transporter_VariousFunc"/>
</dbReference>
<dbReference type="InterPro" id="IPR027417">
    <property type="entry name" value="P-loop_NTPase"/>
</dbReference>
<feature type="domain" description="ABC transporter" evidence="4">
    <location>
        <begin position="5"/>
        <end position="231"/>
    </location>
</feature>
<dbReference type="GO" id="GO:0005524">
    <property type="term" value="F:ATP binding"/>
    <property type="evidence" value="ECO:0007669"/>
    <property type="project" value="UniProtKB-KW"/>
</dbReference>
<dbReference type="Pfam" id="PF00005">
    <property type="entry name" value="ABC_tran"/>
    <property type="match status" value="1"/>
</dbReference>
<dbReference type="PROSITE" id="PS00211">
    <property type="entry name" value="ABC_TRANSPORTER_1"/>
    <property type="match status" value="1"/>
</dbReference>
<dbReference type="SUPFAM" id="SSF52540">
    <property type="entry name" value="P-loop containing nucleoside triphosphate hydrolases"/>
    <property type="match status" value="1"/>
</dbReference>
<accession>A0ABS1TU07</accession>
<dbReference type="PANTHER" id="PTHR42939:SF1">
    <property type="entry name" value="ABC TRANSPORTER ATP-BINDING PROTEIN ALBC-RELATED"/>
    <property type="match status" value="1"/>
</dbReference>
<reference evidence="5 6" key="1">
    <citation type="submission" date="2021-01" db="EMBL/GenBank/DDBJ databases">
        <title>Genome public.</title>
        <authorList>
            <person name="Liu C."/>
            <person name="Sun Q."/>
        </authorList>
    </citation>
    <scope>NUCLEOTIDE SEQUENCE [LARGE SCALE GENOMIC DNA]</scope>
    <source>
        <strain evidence="5 6">YIM B02564</strain>
    </source>
</reference>
<dbReference type="CDD" id="cd03230">
    <property type="entry name" value="ABC_DR_subfamily_A"/>
    <property type="match status" value="1"/>
</dbReference>
<keyword evidence="6" id="KW-1185">Reference proteome</keyword>
<dbReference type="EMBL" id="JAESWB010000365">
    <property type="protein sequence ID" value="MBL4954800.1"/>
    <property type="molecule type" value="Genomic_DNA"/>
</dbReference>
<proteinExistence type="predicted"/>
<dbReference type="SMART" id="SM00382">
    <property type="entry name" value="AAA"/>
    <property type="match status" value="1"/>
</dbReference>
<keyword evidence="2" id="KW-0547">Nucleotide-binding</keyword>
<dbReference type="Gene3D" id="3.40.50.300">
    <property type="entry name" value="P-loop containing nucleotide triphosphate hydrolases"/>
    <property type="match status" value="1"/>
</dbReference>
<protein>
    <submittedName>
        <fullName evidence="5">ABC transporter ATP-binding protein</fullName>
    </submittedName>
</protein>
<gene>
    <name evidence="5" type="ORF">JK635_21815</name>
</gene>
<evidence type="ECO:0000256" key="3">
    <source>
        <dbReference type="ARBA" id="ARBA00022840"/>
    </source>
</evidence>
<dbReference type="Proteomes" id="UP000623967">
    <property type="component" value="Unassembled WGS sequence"/>
</dbReference>
<evidence type="ECO:0000259" key="4">
    <source>
        <dbReference type="PROSITE" id="PS50893"/>
    </source>
</evidence>
<dbReference type="InterPro" id="IPR003593">
    <property type="entry name" value="AAA+_ATPase"/>
</dbReference>
<evidence type="ECO:0000313" key="5">
    <source>
        <dbReference type="EMBL" id="MBL4954800.1"/>
    </source>
</evidence>
<comment type="caution">
    <text evidence="5">The sequence shown here is derived from an EMBL/GenBank/DDBJ whole genome shotgun (WGS) entry which is preliminary data.</text>
</comment>
<dbReference type="PANTHER" id="PTHR42939">
    <property type="entry name" value="ABC TRANSPORTER ATP-BINDING PROTEIN ALBC-RELATED"/>
    <property type="match status" value="1"/>
</dbReference>
<sequence length="240" mass="27184">MTARLEIKQVAKFFKDKMALYPFSLSAEEGQCIALCGGNGAGKSTLLHMIAGLSLPNEGKILIDGVDILTNRKKYVSLIGYMPDEFYAQESLTVNEFFTFYAAFRKVAKSRIQEVIQLLGLEEKQNERIQHLSKGMRQRLLFGQAWMAHPAVLILDEPTNGLDPYWINVFIDLLKKIKSSGTTIIFSTHMMDVAAEAADQIVFMDQGKMSELIVNNHQNPEQLMVDLTNRYRQKEVSMVK</sequence>
<evidence type="ECO:0000313" key="6">
    <source>
        <dbReference type="Proteomes" id="UP000623967"/>
    </source>
</evidence>
<dbReference type="RefSeq" id="WP_202656040.1">
    <property type="nucleotide sequence ID" value="NZ_JAESWB010000365.1"/>
</dbReference>
<name>A0ABS1TU07_9BACI</name>
<dbReference type="InterPro" id="IPR003439">
    <property type="entry name" value="ABC_transporter-like_ATP-bd"/>
</dbReference>
<keyword evidence="1" id="KW-0813">Transport</keyword>
<organism evidence="5 6">
    <name type="scientific">Neobacillus paridis</name>
    <dbReference type="NCBI Taxonomy" id="2803862"/>
    <lineage>
        <taxon>Bacteria</taxon>
        <taxon>Bacillati</taxon>
        <taxon>Bacillota</taxon>
        <taxon>Bacilli</taxon>
        <taxon>Bacillales</taxon>
        <taxon>Bacillaceae</taxon>
        <taxon>Neobacillus</taxon>
    </lineage>
</organism>
<keyword evidence="3 5" id="KW-0067">ATP-binding</keyword>
<dbReference type="InterPro" id="IPR017871">
    <property type="entry name" value="ABC_transporter-like_CS"/>
</dbReference>
<evidence type="ECO:0000256" key="1">
    <source>
        <dbReference type="ARBA" id="ARBA00022448"/>
    </source>
</evidence>
<dbReference type="PROSITE" id="PS50893">
    <property type="entry name" value="ABC_TRANSPORTER_2"/>
    <property type="match status" value="1"/>
</dbReference>
<evidence type="ECO:0000256" key="2">
    <source>
        <dbReference type="ARBA" id="ARBA00022741"/>
    </source>
</evidence>